<dbReference type="EMBL" id="JAENHO010000010">
    <property type="protein sequence ID" value="MBL7258935.1"/>
    <property type="molecule type" value="Genomic_DNA"/>
</dbReference>
<proteinExistence type="predicted"/>
<evidence type="ECO:0000313" key="1">
    <source>
        <dbReference type="EMBL" id="MBL7258935.1"/>
    </source>
</evidence>
<organism evidence="1 2">
    <name type="scientific">Paractinoplanes lichenicola</name>
    <dbReference type="NCBI Taxonomy" id="2802976"/>
    <lineage>
        <taxon>Bacteria</taxon>
        <taxon>Bacillati</taxon>
        <taxon>Actinomycetota</taxon>
        <taxon>Actinomycetes</taxon>
        <taxon>Micromonosporales</taxon>
        <taxon>Micromonosporaceae</taxon>
        <taxon>Paractinoplanes</taxon>
    </lineage>
</organism>
<keyword evidence="2" id="KW-1185">Reference proteome</keyword>
<protein>
    <submittedName>
        <fullName evidence="1">Uncharacterized protein</fullName>
    </submittedName>
</protein>
<evidence type="ECO:0000313" key="2">
    <source>
        <dbReference type="Proteomes" id="UP000598996"/>
    </source>
</evidence>
<dbReference type="Proteomes" id="UP000598996">
    <property type="component" value="Unassembled WGS sequence"/>
</dbReference>
<comment type="caution">
    <text evidence="1">The sequence shown here is derived from an EMBL/GenBank/DDBJ whole genome shotgun (WGS) entry which is preliminary data.</text>
</comment>
<accession>A0ABS1VWS3</accession>
<sequence>MADEAQLQVMEFTNLSYGSLTCLIRCLSGIVRVGDRVRLVVSDSVVEGPLVDGLTVTRIERSHDVTVPFTDPGMGAALTATGDIDVRAIRATTAGTPADQLWRRKLLLVLD</sequence>
<reference evidence="1 2" key="1">
    <citation type="submission" date="2021-01" db="EMBL/GenBank/DDBJ databases">
        <title>Actinoplanes sp. nov. LDG1-01 isolated from lichen.</title>
        <authorList>
            <person name="Saeng-In P."/>
            <person name="Phongsopitanun W."/>
            <person name="Kanchanasin P."/>
            <person name="Yuki M."/>
            <person name="Kudo T."/>
            <person name="Ohkuma M."/>
            <person name="Tanasupawat S."/>
        </authorList>
    </citation>
    <scope>NUCLEOTIDE SEQUENCE [LARGE SCALE GENOMIC DNA]</scope>
    <source>
        <strain evidence="1 2">LDG1-01</strain>
    </source>
</reference>
<gene>
    <name evidence="1" type="ORF">JKJ07_31945</name>
</gene>
<dbReference type="RefSeq" id="WP_202995603.1">
    <property type="nucleotide sequence ID" value="NZ_JAENHO010000010.1"/>
</dbReference>
<name>A0ABS1VWS3_9ACTN</name>